<evidence type="ECO:0000256" key="6">
    <source>
        <dbReference type="ARBA" id="ARBA00022989"/>
    </source>
</evidence>
<protein>
    <submittedName>
        <fullName evidence="11">Respiratory nitrate reductase 2 gamma chain</fullName>
        <ecNumber evidence="11">1.7.99.4</ecNumber>
    </submittedName>
</protein>
<dbReference type="InterPro" id="IPR051936">
    <property type="entry name" value="Heme-iron_electron_transfer"/>
</dbReference>
<dbReference type="Proteomes" id="UP000310719">
    <property type="component" value="Chromosome"/>
</dbReference>
<evidence type="ECO:0000256" key="9">
    <source>
        <dbReference type="SAM" id="Phobius"/>
    </source>
</evidence>
<feature type="transmembrane region" description="Helical" evidence="9">
    <location>
        <begin position="21"/>
        <end position="43"/>
    </location>
</feature>
<dbReference type="AlphaFoldDB" id="A0A4U9HVG5"/>
<keyword evidence="2" id="KW-0813">Transport</keyword>
<dbReference type="GO" id="GO:0009055">
    <property type="term" value="F:electron transfer activity"/>
    <property type="evidence" value="ECO:0007669"/>
    <property type="project" value="TreeGrafter"/>
</dbReference>
<dbReference type="PANTHER" id="PTHR30598">
    <property type="entry name" value="NITRATE REDUCTASE PRIVATE CHAPERONE, REDOX ENZYME MATURATION PROTEIN REMP FAMILY"/>
    <property type="match status" value="1"/>
</dbReference>
<evidence type="ECO:0000256" key="7">
    <source>
        <dbReference type="ARBA" id="ARBA00023002"/>
    </source>
</evidence>
<keyword evidence="3" id="KW-1003">Cell membrane</keyword>
<keyword evidence="8 9" id="KW-0472">Membrane</keyword>
<evidence type="ECO:0000256" key="4">
    <source>
        <dbReference type="ARBA" id="ARBA00022692"/>
    </source>
</evidence>
<dbReference type="GO" id="GO:0020037">
    <property type="term" value="F:heme binding"/>
    <property type="evidence" value="ECO:0007669"/>
    <property type="project" value="TreeGrafter"/>
</dbReference>
<dbReference type="SUPFAM" id="SSF103501">
    <property type="entry name" value="Respiratory nitrate reductase 1 gamma chain"/>
    <property type="match status" value="1"/>
</dbReference>
<comment type="subcellular location">
    <subcellularLocation>
        <location evidence="1">Cell membrane</location>
        <topology evidence="1">Multi-pass membrane protein</topology>
    </subcellularLocation>
</comment>
<evidence type="ECO:0000256" key="1">
    <source>
        <dbReference type="ARBA" id="ARBA00004651"/>
    </source>
</evidence>
<evidence type="ECO:0000259" key="10">
    <source>
        <dbReference type="Pfam" id="PF02665"/>
    </source>
</evidence>
<organism evidence="11 12">
    <name type="scientific">Leclercia adecarboxylata</name>
    <dbReference type="NCBI Taxonomy" id="83655"/>
    <lineage>
        <taxon>Bacteria</taxon>
        <taxon>Pseudomonadati</taxon>
        <taxon>Pseudomonadota</taxon>
        <taxon>Gammaproteobacteria</taxon>
        <taxon>Enterobacterales</taxon>
        <taxon>Enterobacteriaceae</taxon>
        <taxon>Leclercia</taxon>
    </lineage>
</organism>
<dbReference type="STRING" id="83655.APT61_10990"/>
<gene>
    <name evidence="11" type="primary">narV_2</name>
    <name evidence="11" type="ORF">NCTC13032_03526</name>
</gene>
<accession>A0A4U9HVG5</accession>
<keyword evidence="6 9" id="KW-1133">Transmembrane helix</keyword>
<evidence type="ECO:0000256" key="3">
    <source>
        <dbReference type="ARBA" id="ARBA00022475"/>
    </source>
</evidence>
<evidence type="ECO:0000256" key="2">
    <source>
        <dbReference type="ARBA" id="ARBA00022448"/>
    </source>
</evidence>
<dbReference type="InterPro" id="IPR023234">
    <property type="entry name" value="NarG-like_domain"/>
</dbReference>
<sequence>MLKLVGWAQGIFTFRGGSSEMLTGVAFIFRVHLVLGMTIFLIFPFTRLVHVWSAPFEYNHPALSAGEIQKIGPSHAG</sequence>
<dbReference type="Pfam" id="PF02665">
    <property type="entry name" value="Nitrate_red_gam"/>
    <property type="match status" value="1"/>
</dbReference>
<feature type="domain" description="NarG-like" evidence="10">
    <location>
        <begin position="2"/>
        <end position="58"/>
    </location>
</feature>
<reference evidence="11 12" key="1">
    <citation type="submission" date="2019-05" db="EMBL/GenBank/DDBJ databases">
        <authorList>
            <consortium name="Pathogen Informatics"/>
        </authorList>
    </citation>
    <scope>NUCLEOTIDE SEQUENCE [LARGE SCALE GENOMIC DNA]</scope>
    <source>
        <strain evidence="11 12">NCTC13032</strain>
    </source>
</reference>
<keyword evidence="5" id="KW-0249">Electron transport</keyword>
<dbReference type="GO" id="GO:0008940">
    <property type="term" value="F:nitrate reductase activity"/>
    <property type="evidence" value="ECO:0007669"/>
    <property type="project" value="TreeGrafter"/>
</dbReference>
<dbReference type="Gene3D" id="1.20.950.20">
    <property type="entry name" value="Transmembrane di-heme cytochromes, Chain C"/>
    <property type="match status" value="1"/>
</dbReference>
<dbReference type="InterPro" id="IPR036197">
    <property type="entry name" value="NarG-like_sf"/>
</dbReference>
<evidence type="ECO:0000313" key="12">
    <source>
        <dbReference type="Proteomes" id="UP000310719"/>
    </source>
</evidence>
<dbReference type="GO" id="GO:0019645">
    <property type="term" value="P:anaerobic electron transport chain"/>
    <property type="evidence" value="ECO:0007669"/>
    <property type="project" value="TreeGrafter"/>
</dbReference>
<dbReference type="EC" id="1.7.99.4" evidence="11"/>
<evidence type="ECO:0000256" key="5">
    <source>
        <dbReference type="ARBA" id="ARBA00022982"/>
    </source>
</evidence>
<dbReference type="EMBL" id="LR590464">
    <property type="protein sequence ID" value="VTP68380.1"/>
    <property type="molecule type" value="Genomic_DNA"/>
</dbReference>
<evidence type="ECO:0000256" key="8">
    <source>
        <dbReference type="ARBA" id="ARBA00023136"/>
    </source>
</evidence>
<proteinExistence type="predicted"/>
<dbReference type="PANTHER" id="PTHR30598:SF4">
    <property type="entry name" value="RESPIRATORY NITRATE REDUCTASE 2 GAMMA CHAIN"/>
    <property type="match status" value="1"/>
</dbReference>
<name>A0A4U9HVG5_9ENTR</name>
<dbReference type="GO" id="GO:0005886">
    <property type="term" value="C:plasma membrane"/>
    <property type="evidence" value="ECO:0007669"/>
    <property type="project" value="UniProtKB-SubCell"/>
</dbReference>
<keyword evidence="7 11" id="KW-0560">Oxidoreductase</keyword>
<keyword evidence="4 9" id="KW-0812">Transmembrane</keyword>
<evidence type="ECO:0000313" key="11">
    <source>
        <dbReference type="EMBL" id="VTP68380.1"/>
    </source>
</evidence>